<dbReference type="Pfam" id="PF00999">
    <property type="entry name" value="Na_H_Exchanger"/>
    <property type="match status" value="1"/>
</dbReference>
<dbReference type="Proteomes" id="UP000619295">
    <property type="component" value="Unassembled WGS sequence"/>
</dbReference>
<evidence type="ECO:0000256" key="4">
    <source>
        <dbReference type="ARBA" id="ARBA00022538"/>
    </source>
</evidence>
<dbReference type="InterPro" id="IPR038770">
    <property type="entry name" value="Na+/solute_symporter_sf"/>
</dbReference>
<dbReference type="Gene3D" id="3.40.50.720">
    <property type="entry name" value="NAD(P)-binding Rossmann-like Domain"/>
    <property type="match status" value="1"/>
</dbReference>
<proteinExistence type="predicted"/>
<evidence type="ECO:0000313" key="12">
    <source>
        <dbReference type="EMBL" id="MBD3845931.1"/>
    </source>
</evidence>
<dbReference type="Pfam" id="PF02254">
    <property type="entry name" value="TrkA_N"/>
    <property type="match status" value="1"/>
</dbReference>
<evidence type="ECO:0000256" key="3">
    <source>
        <dbReference type="ARBA" id="ARBA00022449"/>
    </source>
</evidence>
<keyword evidence="3" id="KW-0050">Antiport</keyword>
<dbReference type="GO" id="GO:1902600">
    <property type="term" value="P:proton transmembrane transport"/>
    <property type="evidence" value="ECO:0007669"/>
    <property type="project" value="InterPro"/>
</dbReference>
<evidence type="ECO:0000256" key="6">
    <source>
        <dbReference type="ARBA" id="ARBA00022958"/>
    </source>
</evidence>
<dbReference type="AlphaFoldDB" id="A0A927E6Z6"/>
<dbReference type="FunFam" id="3.40.50.720:FF:000036">
    <property type="entry name" value="Glutathione-regulated potassium-efflux system protein KefB"/>
    <property type="match status" value="1"/>
</dbReference>
<dbReference type="GO" id="GO:0015297">
    <property type="term" value="F:antiporter activity"/>
    <property type="evidence" value="ECO:0007669"/>
    <property type="project" value="UniProtKB-KW"/>
</dbReference>
<feature type="transmembrane region" description="Helical" evidence="10">
    <location>
        <begin position="174"/>
        <end position="196"/>
    </location>
</feature>
<evidence type="ECO:0000256" key="2">
    <source>
        <dbReference type="ARBA" id="ARBA00022448"/>
    </source>
</evidence>
<keyword evidence="9 10" id="KW-0472">Membrane</keyword>
<feature type="domain" description="RCK N-terminal" evidence="11">
    <location>
        <begin position="432"/>
        <end position="549"/>
    </location>
</feature>
<comment type="caution">
    <text evidence="12">The sequence shown here is derived from an EMBL/GenBank/DDBJ whole genome shotgun (WGS) entry which is preliminary data.</text>
</comment>
<evidence type="ECO:0000256" key="10">
    <source>
        <dbReference type="SAM" id="Phobius"/>
    </source>
</evidence>
<name>A0A927E6Z6_9HYPH</name>
<keyword evidence="13" id="KW-1185">Reference proteome</keyword>
<evidence type="ECO:0000313" key="13">
    <source>
        <dbReference type="Proteomes" id="UP000619295"/>
    </source>
</evidence>
<dbReference type="PROSITE" id="PS51201">
    <property type="entry name" value="RCK_N"/>
    <property type="match status" value="1"/>
</dbReference>
<dbReference type="InterPro" id="IPR006153">
    <property type="entry name" value="Cation/H_exchanger_TM"/>
</dbReference>
<keyword evidence="2" id="KW-0813">Transport</keyword>
<dbReference type="InterPro" id="IPR003148">
    <property type="entry name" value="RCK_N"/>
</dbReference>
<feature type="transmembrane region" description="Helical" evidence="10">
    <location>
        <begin position="45"/>
        <end position="65"/>
    </location>
</feature>
<evidence type="ECO:0000256" key="8">
    <source>
        <dbReference type="ARBA" id="ARBA00023065"/>
    </source>
</evidence>
<dbReference type="GO" id="GO:0005886">
    <property type="term" value="C:plasma membrane"/>
    <property type="evidence" value="ECO:0007669"/>
    <property type="project" value="TreeGrafter"/>
</dbReference>
<keyword evidence="7 10" id="KW-1133">Transmembrane helix</keyword>
<dbReference type="SUPFAM" id="SSF51735">
    <property type="entry name" value="NAD(P)-binding Rossmann-fold domains"/>
    <property type="match status" value="1"/>
</dbReference>
<feature type="transmembrane region" description="Helical" evidence="10">
    <location>
        <begin position="85"/>
        <end position="103"/>
    </location>
</feature>
<feature type="transmembrane region" description="Helical" evidence="10">
    <location>
        <begin position="20"/>
        <end position="38"/>
    </location>
</feature>
<accession>A0A927E6Z6</accession>
<keyword evidence="5 10" id="KW-0812">Transmembrane</keyword>
<evidence type="ECO:0000259" key="11">
    <source>
        <dbReference type="PROSITE" id="PS51201"/>
    </source>
</evidence>
<keyword evidence="6" id="KW-0630">Potassium</keyword>
<dbReference type="PANTHER" id="PTHR46157:SF4">
    <property type="entry name" value="K(+) EFFLUX ANTIPORTER 3, CHLOROPLASTIC"/>
    <property type="match status" value="1"/>
</dbReference>
<comment type="subcellular location">
    <subcellularLocation>
        <location evidence="1">Endomembrane system</location>
        <topology evidence="1">Multi-pass membrane protein</topology>
    </subcellularLocation>
</comment>
<gene>
    <name evidence="12" type="ORF">IED13_09500</name>
</gene>
<protein>
    <submittedName>
        <fullName evidence="12">Cation:proton antiporter</fullName>
    </submittedName>
</protein>
<feature type="transmembrane region" description="Helical" evidence="10">
    <location>
        <begin position="318"/>
        <end position="343"/>
    </location>
</feature>
<feature type="transmembrane region" description="Helical" evidence="10">
    <location>
        <begin position="208"/>
        <end position="227"/>
    </location>
</feature>
<dbReference type="EMBL" id="JACXWY010000004">
    <property type="protein sequence ID" value="MBD3845931.1"/>
    <property type="molecule type" value="Genomic_DNA"/>
</dbReference>
<dbReference type="Gene3D" id="1.20.1530.20">
    <property type="match status" value="1"/>
</dbReference>
<evidence type="ECO:0000256" key="5">
    <source>
        <dbReference type="ARBA" id="ARBA00022692"/>
    </source>
</evidence>
<sequence>MRFSIESQGQALAGTVDPSVYKDAVVVLATAGVIVPFAKSFKINSIIAFVACGALLGPFGLGGLVSKVPLLSTVTVSNAEALAGPAELGVAFLLFVIGLELSFERLMTMRRLVFGLGLGQVGLSAAAIGLVAYALGQPTTAALIIGFGLALSSTAMVVELLAAKKRMTTSAGRASFAILLCQDLAVIPLLFLIAVLDAQNGSGSLVAGLAQAFIQAAAAIATIVVIGRLALRPLFRLVASTDSAESFMAATLLTALGTGLIAAAAGLSMGLGAFIAGLLLAETEFRRAIEVTIDPFKSLLIGVFFLTVGMGVNPAQIAAHPVAILAIAVGLVAIKSLIIFVLARRFRLSAATALETALMVSPGGEFAFVLLNDASATGLLDRNATSIALAAVSLTMVALPLQARFARHFAQKLAAPVTLPDEAKVLPPDDRAPRAIIVGGGRVGRLVASMLDEHGKSHILIDSDAALVTAQRRSGRPAFYGDATQPDFLRLCGLEEATALIVTIDNPRAVDATVQAARALRPDIVIVARARDAAHARHLYEIGVNDAVPETIEASLQLSEAALVGLGVPMGLVIASVHERRDGFRAQLKPAGAAAARALPRHARSRRL</sequence>
<dbReference type="PANTHER" id="PTHR46157">
    <property type="entry name" value="K(+) EFFLUX ANTIPORTER 3, CHLOROPLASTIC"/>
    <property type="match status" value="1"/>
</dbReference>
<evidence type="ECO:0000256" key="9">
    <source>
        <dbReference type="ARBA" id="ARBA00023136"/>
    </source>
</evidence>
<dbReference type="GO" id="GO:0006813">
    <property type="term" value="P:potassium ion transport"/>
    <property type="evidence" value="ECO:0007669"/>
    <property type="project" value="UniProtKB-KW"/>
</dbReference>
<keyword evidence="8" id="KW-0406">Ion transport</keyword>
<feature type="transmembrane region" description="Helical" evidence="10">
    <location>
        <begin position="260"/>
        <end position="281"/>
    </location>
</feature>
<dbReference type="InterPro" id="IPR036291">
    <property type="entry name" value="NAD(P)-bd_dom_sf"/>
</dbReference>
<dbReference type="GO" id="GO:0012505">
    <property type="term" value="C:endomembrane system"/>
    <property type="evidence" value="ECO:0007669"/>
    <property type="project" value="UniProtKB-SubCell"/>
</dbReference>
<evidence type="ECO:0000256" key="1">
    <source>
        <dbReference type="ARBA" id="ARBA00004127"/>
    </source>
</evidence>
<feature type="transmembrane region" description="Helical" evidence="10">
    <location>
        <begin position="293"/>
        <end position="312"/>
    </location>
</feature>
<reference evidence="12" key="1">
    <citation type="submission" date="2020-09" db="EMBL/GenBank/DDBJ databases">
        <title>Bosea spartocytisi sp. nov. a root nodule endophyte of Spartocytisus supranubius in the high mountain ecosystem fo the Teide National Park (Canary Islands, Spain).</title>
        <authorList>
            <person name="Pulido-Suarez L."/>
            <person name="Peix A."/>
            <person name="Igual J.M."/>
            <person name="Socas-Perez N."/>
            <person name="Velazquez E."/>
            <person name="Flores-Felix J.D."/>
            <person name="Leon-Barrios M."/>
        </authorList>
    </citation>
    <scope>NUCLEOTIDE SEQUENCE</scope>
    <source>
        <strain evidence="12">SSUT16</strain>
    </source>
</reference>
<feature type="transmembrane region" description="Helical" evidence="10">
    <location>
        <begin position="234"/>
        <end position="254"/>
    </location>
</feature>
<feature type="transmembrane region" description="Helical" evidence="10">
    <location>
        <begin position="141"/>
        <end position="162"/>
    </location>
</feature>
<evidence type="ECO:0000256" key="7">
    <source>
        <dbReference type="ARBA" id="ARBA00022989"/>
    </source>
</evidence>
<keyword evidence="4" id="KW-0633">Potassium transport</keyword>
<organism evidence="12 13">
    <name type="scientific">Bosea spartocytisi</name>
    <dbReference type="NCBI Taxonomy" id="2773451"/>
    <lineage>
        <taxon>Bacteria</taxon>
        <taxon>Pseudomonadati</taxon>
        <taxon>Pseudomonadota</taxon>
        <taxon>Alphaproteobacteria</taxon>
        <taxon>Hyphomicrobiales</taxon>
        <taxon>Boseaceae</taxon>
        <taxon>Bosea</taxon>
    </lineage>
</organism>
<feature type="transmembrane region" description="Helical" evidence="10">
    <location>
        <begin position="112"/>
        <end position="135"/>
    </location>
</feature>